<organism evidence="1 2">
    <name type="scientific">Roseospira visakhapatnamensis</name>
    <dbReference type="NCBI Taxonomy" id="390880"/>
    <lineage>
        <taxon>Bacteria</taxon>
        <taxon>Pseudomonadati</taxon>
        <taxon>Pseudomonadota</taxon>
        <taxon>Alphaproteobacteria</taxon>
        <taxon>Rhodospirillales</taxon>
        <taxon>Rhodospirillaceae</taxon>
        <taxon>Roseospira</taxon>
    </lineage>
</organism>
<evidence type="ECO:0000313" key="2">
    <source>
        <dbReference type="Proteomes" id="UP000554286"/>
    </source>
</evidence>
<dbReference type="RefSeq" id="WP_184042816.1">
    <property type="nucleotide sequence ID" value="NZ_JACIGK010000004.1"/>
</dbReference>
<name>A0A7W6RB15_9PROT</name>
<reference evidence="1 2" key="1">
    <citation type="submission" date="2020-08" db="EMBL/GenBank/DDBJ databases">
        <title>Genome sequencing of Purple Non-Sulfur Bacteria from various extreme environments.</title>
        <authorList>
            <person name="Mayer M."/>
        </authorList>
    </citation>
    <scope>NUCLEOTIDE SEQUENCE [LARGE SCALE GENOMIC DNA]</scope>
    <source>
        <strain evidence="1 2">JA131</strain>
    </source>
</reference>
<evidence type="ECO:0000313" key="1">
    <source>
        <dbReference type="EMBL" id="MBB4265194.1"/>
    </source>
</evidence>
<dbReference type="Proteomes" id="UP000554286">
    <property type="component" value="Unassembled WGS sequence"/>
</dbReference>
<dbReference type="EMBL" id="JACIGK010000004">
    <property type="protein sequence ID" value="MBB4265194.1"/>
    <property type="molecule type" value="Genomic_DNA"/>
</dbReference>
<proteinExistence type="predicted"/>
<keyword evidence="2" id="KW-1185">Reference proteome</keyword>
<dbReference type="AlphaFoldDB" id="A0A7W6RB15"/>
<comment type="caution">
    <text evidence="1">The sequence shown here is derived from an EMBL/GenBank/DDBJ whole genome shotgun (WGS) entry which is preliminary data.</text>
</comment>
<sequence>MLIALIEITVRDPVAAADVVLRATTAPYLHPSAPGPCHDVVLEGGVAVVTREIFADGAAFGVGGHDHGEIRLANIDGRLDWLWDHHRDGRPVRVLIGDDGAAYDTFRVAFTGVAARIDPGAEVVVRIHDAFTSTLDQPLSAAVYAGTGDLEGPEALTDQPLWVVAGRVPFVPADQVVAADEIWCVCDRGPVTLTEARVRGQVITPGTRRDTLAALQAGTPAAGTWDWFGGSETEPAYLRFGSATDGAVTVAVEGGATAAERTTAGVLAALAARAGITLAADDLADLDAAQPAPVGGAWRGDTPLGQAIGAIAGGAGCGVWQDAAGVWRARRVEAPADSALTLARGDLDRPLAVDEADILACEPLWTSREDGGIQPWTVTLRFARNHAPLDKNAIAGAALDDQERLTRPWLTATATDEAVRDAHPMSVPREADTAFQERADAEAEAARRQALFAERRRYALAVALTPELVDVLDLGVCVTVAWPGLGLAAGRVMRITRLRVDVLALTADLTVWG</sequence>
<accession>A0A7W6RB15</accession>
<protein>
    <submittedName>
        <fullName evidence="1">Uncharacterized protein</fullName>
    </submittedName>
</protein>
<gene>
    <name evidence="1" type="ORF">GGD89_000809</name>
</gene>